<organism evidence="1 2">
    <name type="scientific">Kocuria dechangensis</name>
    <dbReference type="NCBI Taxonomy" id="1176249"/>
    <lineage>
        <taxon>Bacteria</taxon>
        <taxon>Bacillati</taxon>
        <taxon>Actinomycetota</taxon>
        <taxon>Actinomycetes</taxon>
        <taxon>Micrococcales</taxon>
        <taxon>Micrococcaceae</taxon>
        <taxon>Kocuria</taxon>
    </lineage>
</organism>
<proteinExistence type="predicted"/>
<dbReference type="RefSeq" id="WP_188540648.1">
    <property type="nucleotide sequence ID" value="NZ_BMEQ01000063.1"/>
</dbReference>
<protein>
    <submittedName>
        <fullName evidence="1">Uncharacterized protein</fullName>
    </submittedName>
</protein>
<reference evidence="1" key="2">
    <citation type="submission" date="2020-09" db="EMBL/GenBank/DDBJ databases">
        <authorList>
            <person name="Sun Q."/>
            <person name="Zhou Y."/>
        </authorList>
    </citation>
    <scope>NUCLEOTIDE SEQUENCE</scope>
    <source>
        <strain evidence="1">CGMCC 1.12187</strain>
    </source>
</reference>
<evidence type="ECO:0000313" key="1">
    <source>
        <dbReference type="EMBL" id="GGG72509.1"/>
    </source>
</evidence>
<dbReference type="EMBL" id="BMEQ01000063">
    <property type="protein sequence ID" value="GGG72509.1"/>
    <property type="molecule type" value="Genomic_DNA"/>
</dbReference>
<comment type="caution">
    <text evidence="1">The sequence shown here is derived from an EMBL/GenBank/DDBJ whole genome shotgun (WGS) entry which is preliminary data.</text>
</comment>
<dbReference type="PROSITE" id="PS51257">
    <property type="entry name" value="PROKAR_LIPOPROTEIN"/>
    <property type="match status" value="1"/>
</dbReference>
<dbReference type="Proteomes" id="UP000638848">
    <property type="component" value="Unassembled WGS sequence"/>
</dbReference>
<accession>A0A917M160</accession>
<keyword evidence="2" id="KW-1185">Reference proteome</keyword>
<evidence type="ECO:0000313" key="2">
    <source>
        <dbReference type="Proteomes" id="UP000638848"/>
    </source>
</evidence>
<dbReference type="AlphaFoldDB" id="A0A917M160"/>
<reference evidence="1" key="1">
    <citation type="journal article" date="2014" name="Int. J. Syst. Evol. Microbiol.">
        <title>Complete genome sequence of Corynebacterium casei LMG S-19264T (=DSM 44701T), isolated from a smear-ripened cheese.</title>
        <authorList>
            <consortium name="US DOE Joint Genome Institute (JGI-PGF)"/>
            <person name="Walter F."/>
            <person name="Albersmeier A."/>
            <person name="Kalinowski J."/>
            <person name="Ruckert C."/>
        </authorList>
    </citation>
    <scope>NUCLEOTIDE SEQUENCE</scope>
    <source>
        <strain evidence="1">CGMCC 1.12187</strain>
    </source>
</reference>
<name>A0A917M160_9MICC</name>
<sequence length="137" mass="14743">MDITTRTLTAGVAALLTAGTVAGCTSETELTQADQSTIPTEELIGDTMTLTNEVQEVLAHGILTIGEEDTVIIADQLPENLSPGDDVEVTGTVEERDVFTVNDLEALQQVTDQETAQYFINRDEELVLTDATVTRTD</sequence>
<gene>
    <name evidence="1" type="ORF">GCM10011374_41550</name>
</gene>